<reference evidence="1" key="1">
    <citation type="journal article" date="2020" name="FEMS Microbiol. Ecol.">
        <title>Temporal dynamics of bacterial communities during seed development and maturation.</title>
        <authorList>
            <person name="Chesneau G."/>
            <person name="Torres-Cortes G."/>
            <person name="Briand M."/>
            <person name="Darrasse A."/>
            <person name="Preveaux A."/>
            <person name="Marais C."/>
            <person name="Jacques M.A."/>
            <person name="Shade A."/>
            <person name="Barret M."/>
        </authorList>
    </citation>
    <scope>NUCLEOTIDE SEQUENCE</scope>
    <source>
        <strain evidence="1">CFBP13533</strain>
    </source>
</reference>
<dbReference type="EMBL" id="JACYNJ010000001">
    <property type="protein sequence ID" value="MBD8268355.1"/>
    <property type="molecule type" value="Genomic_DNA"/>
</dbReference>
<comment type="caution">
    <text evidence="1">The sequence shown here is derived from an EMBL/GenBank/DDBJ whole genome shotgun (WGS) entry which is preliminary data.</text>
</comment>
<gene>
    <name evidence="1" type="ORF">IFU03_01165</name>
</gene>
<dbReference type="RefSeq" id="WP_191955201.1">
    <property type="nucleotide sequence ID" value="NZ_JACYNJ010000001.1"/>
</dbReference>
<organism evidence="1 2">
    <name type="scientific">Pseudomonas fluorescens</name>
    <dbReference type="NCBI Taxonomy" id="294"/>
    <lineage>
        <taxon>Bacteria</taxon>
        <taxon>Pseudomonadati</taxon>
        <taxon>Pseudomonadota</taxon>
        <taxon>Gammaproteobacteria</taxon>
        <taxon>Pseudomonadales</taxon>
        <taxon>Pseudomonadaceae</taxon>
        <taxon>Pseudomonas</taxon>
    </lineage>
</organism>
<name>A0AAE2U1V4_PSEFL</name>
<evidence type="ECO:0000313" key="2">
    <source>
        <dbReference type="Proteomes" id="UP000610293"/>
    </source>
</evidence>
<proteinExistence type="predicted"/>
<dbReference type="AlphaFoldDB" id="A0AAE2U1V4"/>
<dbReference type="Proteomes" id="UP000610293">
    <property type="component" value="Unassembled WGS sequence"/>
</dbReference>
<sequence length="205" mass="23172">MINLIANDEKCFPITCGSLEENDIKIDFGGTLTDHSGDIDIEKVAILKPDQFYNTRDFATPPKSVDGVVLVKDADSYHLYIAELKSAKRIQSVKQTDINDKFSTIINNFFQDDFKHIFLDTDYELKTLSLWLICDPVNIRSGRNNPVIYEKKLKALKSMKGVLADYSLALRTFSFKGITTPIRIMISPPTIEQAHFIEYAAEALA</sequence>
<evidence type="ECO:0000313" key="1">
    <source>
        <dbReference type="EMBL" id="MBD8268355.1"/>
    </source>
</evidence>
<protein>
    <submittedName>
        <fullName evidence="1">Uncharacterized protein</fullName>
    </submittedName>
</protein>
<accession>A0AAE2U1V4</accession>